<gene>
    <name evidence="1" type="ORF">RB653_000817</name>
</gene>
<accession>A0AAN7U399</accession>
<name>A0AAN7U399_9MYCE</name>
<reference evidence="1 2" key="1">
    <citation type="submission" date="2023-11" db="EMBL/GenBank/DDBJ databases">
        <title>Dfirmibasis_genome.</title>
        <authorList>
            <person name="Edelbroek B."/>
            <person name="Kjellin J."/>
            <person name="Jerlstrom-Hultqvist J."/>
            <person name="Soderbom F."/>
        </authorList>
    </citation>
    <scope>NUCLEOTIDE SEQUENCE [LARGE SCALE GENOMIC DNA]</scope>
    <source>
        <strain evidence="1 2">TNS-C-14</strain>
    </source>
</reference>
<evidence type="ECO:0000313" key="2">
    <source>
        <dbReference type="Proteomes" id="UP001344447"/>
    </source>
</evidence>
<protein>
    <submittedName>
        <fullName evidence="1">Uncharacterized protein</fullName>
    </submittedName>
</protein>
<dbReference type="Proteomes" id="UP001344447">
    <property type="component" value="Unassembled WGS sequence"/>
</dbReference>
<organism evidence="1 2">
    <name type="scientific">Dictyostelium firmibasis</name>
    <dbReference type="NCBI Taxonomy" id="79012"/>
    <lineage>
        <taxon>Eukaryota</taxon>
        <taxon>Amoebozoa</taxon>
        <taxon>Evosea</taxon>
        <taxon>Eumycetozoa</taxon>
        <taxon>Dictyostelia</taxon>
        <taxon>Dictyosteliales</taxon>
        <taxon>Dictyosteliaceae</taxon>
        <taxon>Dictyostelium</taxon>
    </lineage>
</organism>
<dbReference type="AlphaFoldDB" id="A0AAN7U399"/>
<dbReference type="InterPro" id="IPR021837">
    <property type="entry name" value="CfaA/B/C"/>
</dbReference>
<dbReference type="PANTHER" id="PTHR33576:SF4">
    <property type="entry name" value="TRANSMEMBRANE PROTEIN"/>
    <property type="match status" value="1"/>
</dbReference>
<evidence type="ECO:0000313" key="1">
    <source>
        <dbReference type="EMBL" id="KAK5580793.1"/>
    </source>
</evidence>
<dbReference type="Pfam" id="PF11912">
    <property type="entry name" value="CfaA_B_C"/>
    <property type="match status" value="1"/>
</dbReference>
<dbReference type="EMBL" id="JAVFKY010000002">
    <property type="protein sequence ID" value="KAK5580793.1"/>
    <property type="molecule type" value="Genomic_DNA"/>
</dbReference>
<dbReference type="PANTHER" id="PTHR33576">
    <property type="entry name" value="CARBOHYDRATE BINDING DOMAIN-CONTAINING PROTEIN-RELATED"/>
    <property type="match status" value="1"/>
</dbReference>
<proteinExistence type="predicted"/>
<sequence length="235" mass="26106">MKSFIIFLLIISFKSIIAFGQGLFVNFVPFLTEKCNEEPFGIGFSILSGVCINNLGSFLQNGQKTSSSWYFEITEYEKSTIISGFNYPDSDCSGFPEVSRFVYGVECVNSPVIVPINATFSGYDFSSYYTHVSLSKVPMFPDDSVVRGVYSNADGSSDGSGDTCTFDNFVYGTVITNNLLIKYQFPFEYTDTYSCSSNGTAYINMCEENEKCLKKNISLECNSDESNGHTQIFCS</sequence>
<keyword evidence="2" id="KW-1185">Reference proteome</keyword>
<comment type="caution">
    <text evidence="1">The sequence shown here is derived from an EMBL/GenBank/DDBJ whole genome shotgun (WGS) entry which is preliminary data.</text>
</comment>